<reference evidence="1" key="1">
    <citation type="submission" date="2022-07" db="EMBL/GenBank/DDBJ databases">
        <title>Phylogenomic reconstructions and comparative analyses of Kickxellomycotina fungi.</title>
        <authorList>
            <person name="Reynolds N.K."/>
            <person name="Stajich J.E."/>
            <person name="Barry K."/>
            <person name="Grigoriev I.V."/>
            <person name="Crous P."/>
            <person name="Smith M.E."/>
        </authorList>
    </citation>
    <scope>NUCLEOTIDE SEQUENCE</scope>
    <source>
        <strain evidence="1">CBS 102833</strain>
    </source>
</reference>
<dbReference type="Proteomes" id="UP001140096">
    <property type="component" value="Unassembled WGS sequence"/>
</dbReference>
<sequence>GHKTEGEEDEKMIDIEEDAPNISLLRLKIEKLYSDYIALRVTVGDKAKGEDNGV</sequence>
<protein>
    <submittedName>
        <fullName evidence="1">Uncharacterized protein</fullName>
    </submittedName>
</protein>
<accession>A0ACC1KTL9</accession>
<evidence type="ECO:0000313" key="1">
    <source>
        <dbReference type="EMBL" id="KAJ2794836.1"/>
    </source>
</evidence>
<gene>
    <name evidence="1" type="ORF">H4S07_006646</name>
</gene>
<name>A0ACC1KTL9_9FUNG</name>
<dbReference type="EMBL" id="JANBUP010004114">
    <property type="protein sequence ID" value="KAJ2794836.1"/>
    <property type="molecule type" value="Genomic_DNA"/>
</dbReference>
<feature type="non-terminal residue" evidence="1">
    <location>
        <position position="54"/>
    </location>
</feature>
<comment type="caution">
    <text evidence="1">The sequence shown here is derived from an EMBL/GenBank/DDBJ whole genome shotgun (WGS) entry which is preliminary data.</text>
</comment>
<keyword evidence="2" id="KW-1185">Reference proteome</keyword>
<proteinExistence type="predicted"/>
<organism evidence="1 2">
    <name type="scientific">Coemansia furcata</name>
    <dbReference type="NCBI Taxonomy" id="417177"/>
    <lineage>
        <taxon>Eukaryota</taxon>
        <taxon>Fungi</taxon>
        <taxon>Fungi incertae sedis</taxon>
        <taxon>Zoopagomycota</taxon>
        <taxon>Kickxellomycotina</taxon>
        <taxon>Kickxellomycetes</taxon>
        <taxon>Kickxellales</taxon>
        <taxon>Kickxellaceae</taxon>
        <taxon>Coemansia</taxon>
    </lineage>
</organism>
<evidence type="ECO:0000313" key="2">
    <source>
        <dbReference type="Proteomes" id="UP001140096"/>
    </source>
</evidence>
<feature type="non-terminal residue" evidence="1">
    <location>
        <position position="1"/>
    </location>
</feature>